<keyword evidence="3" id="KW-1185">Reference proteome</keyword>
<accession>A0A7G9QKZ6</accession>
<name>A0A7G9QKZ6_9SPHI</name>
<feature type="transmembrane region" description="Helical" evidence="1">
    <location>
        <begin position="27"/>
        <end position="44"/>
    </location>
</feature>
<dbReference type="RefSeq" id="WP_187594475.1">
    <property type="nucleotide sequence ID" value="NZ_CP060723.1"/>
</dbReference>
<keyword evidence="1" id="KW-0472">Membrane</keyword>
<evidence type="ECO:0000313" key="3">
    <source>
        <dbReference type="Proteomes" id="UP000515806"/>
    </source>
</evidence>
<organism evidence="2 3">
    <name type="scientific">Pedobacter roseus</name>
    <dbReference type="NCBI Taxonomy" id="336820"/>
    <lineage>
        <taxon>Bacteria</taxon>
        <taxon>Pseudomonadati</taxon>
        <taxon>Bacteroidota</taxon>
        <taxon>Sphingobacteriia</taxon>
        <taxon>Sphingobacteriales</taxon>
        <taxon>Sphingobacteriaceae</taxon>
        <taxon>Pedobacter</taxon>
    </lineage>
</organism>
<dbReference type="EMBL" id="CP060723">
    <property type="protein sequence ID" value="QNN44021.1"/>
    <property type="molecule type" value="Genomic_DNA"/>
</dbReference>
<proteinExistence type="predicted"/>
<evidence type="ECO:0000256" key="1">
    <source>
        <dbReference type="SAM" id="Phobius"/>
    </source>
</evidence>
<keyword evidence="1" id="KW-0812">Transmembrane</keyword>
<sequence>MKTQTRILIAQDKKEDEDNGDGFPGKMVLFIILLSIILIALILFRR</sequence>
<protein>
    <submittedName>
        <fullName evidence="2">Uncharacterized protein</fullName>
    </submittedName>
</protein>
<dbReference type="KEGG" id="proe:H9L23_08070"/>
<evidence type="ECO:0000313" key="2">
    <source>
        <dbReference type="EMBL" id="QNN44021.1"/>
    </source>
</evidence>
<dbReference type="Proteomes" id="UP000515806">
    <property type="component" value="Chromosome"/>
</dbReference>
<reference evidence="2 3" key="1">
    <citation type="submission" date="2020-08" db="EMBL/GenBank/DDBJ databases">
        <title>Genome sequence of Pedobacter roseus KACC 11594T.</title>
        <authorList>
            <person name="Hyun D.-W."/>
            <person name="Bae J.-W."/>
        </authorList>
    </citation>
    <scope>NUCLEOTIDE SEQUENCE [LARGE SCALE GENOMIC DNA]</scope>
    <source>
        <strain evidence="2 3">KACC 11594</strain>
    </source>
</reference>
<dbReference type="AlphaFoldDB" id="A0A7G9QKZ6"/>
<gene>
    <name evidence="2" type="ORF">H9L23_08070</name>
</gene>
<keyword evidence="1" id="KW-1133">Transmembrane helix</keyword>